<dbReference type="GO" id="GO:0005737">
    <property type="term" value="C:cytoplasm"/>
    <property type="evidence" value="ECO:0007669"/>
    <property type="project" value="InterPro"/>
</dbReference>
<proteinExistence type="predicted"/>
<comment type="caution">
    <text evidence="1">The sequence shown here is derived from an EMBL/GenBank/DDBJ whole genome shotgun (WGS) entry which is preliminary data.</text>
</comment>
<dbReference type="SUPFAM" id="SSF53254">
    <property type="entry name" value="Phosphoglycerate mutase-like"/>
    <property type="match status" value="1"/>
</dbReference>
<dbReference type="EMBL" id="JAIOIU010000099">
    <property type="protein sequence ID" value="MBZ0160064.1"/>
    <property type="molecule type" value="Genomic_DNA"/>
</dbReference>
<evidence type="ECO:0000313" key="1">
    <source>
        <dbReference type="EMBL" id="MBZ0160064.1"/>
    </source>
</evidence>
<dbReference type="AlphaFoldDB" id="A0AAJ1ETA8"/>
<dbReference type="Gene3D" id="3.40.50.1240">
    <property type="entry name" value="Phosphoglycerate mutase-like"/>
    <property type="match status" value="1"/>
</dbReference>
<dbReference type="Proteomes" id="UP001197609">
    <property type="component" value="Unassembled WGS sequence"/>
</dbReference>
<dbReference type="Pfam" id="PF00300">
    <property type="entry name" value="His_Phos_1"/>
    <property type="match status" value="1"/>
</dbReference>
<dbReference type="NCBIfam" id="TIGR00249">
    <property type="entry name" value="sixA"/>
    <property type="match status" value="1"/>
</dbReference>
<organism evidence="1 2">
    <name type="scientific">Candidatus Methylomirabilis tolerans</name>
    <dbReference type="NCBI Taxonomy" id="3123416"/>
    <lineage>
        <taxon>Bacteria</taxon>
        <taxon>Candidatus Methylomirabilota</taxon>
        <taxon>Candidatus Methylomirabilia</taxon>
        <taxon>Candidatus Methylomirabilales</taxon>
        <taxon>Candidatus Methylomirabilaceae</taxon>
        <taxon>Candidatus Methylomirabilis</taxon>
    </lineage>
</organism>
<sequence length="160" mass="17879">MAAEQALRHYLVRHGEAQADMEDPARPLTDRGREEVQRVARCAAILELEVAQIRHSDKLRAQQTAEILAEYLTPRLGIRQIEGLAPGDDPERVRAELEIAGEPLMLVGHLPHLSRLVSALVLGDSKKEILWPDAGTMVCLTKTQRGYRLLWVLTPELAHA</sequence>
<evidence type="ECO:0000313" key="2">
    <source>
        <dbReference type="Proteomes" id="UP001197609"/>
    </source>
</evidence>
<dbReference type="InterPro" id="IPR013078">
    <property type="entry name" value="His_Pase_superF_clade-1"/>
</dbReference>
<gene>
    <name evidence="1" type="primary">sixA</name>
    <name evidence="1" type="ORF">K8G79_08015</name>
</gene>
<dbReference type="GO" id="GO:0101006">
    <property type="term" value="F:protein histidine phosphatase activity"/>
    <property type="evidence" value="ECO:0007669"/>
    <property type="project" value="InterPro"/>
</dbReference>
<dbReference type="CDD" id="cd07067">
    <property type="entry name" value="HP_PGM_like"/>
    <property type="match status" value="1"/>
</dbReference>
<accession>A0AAJ1ETA8</accession>
<reference evidence="1 2" key="1">
    <citation type="journal article" date="2021" name="bioRxiv">
        <title>Unraveling nitrogen, sulfur and carbon metabolic pathways and microbial community transcriptional responses to substrate deprivation and toxicity stresses in a bioreactor mimicking anoxic brackish coastal sediment conditions.</title>
        <authorList>
            <person name="Martins P.D."/>
            <person name="Echeveste M.J."/>
            <person name="Arshad A."/>
            <person name="Kurth J."/>
            <person name="Ouboter H."/>
            <person name="Jetten M.S.M."/>
            <person name="Welte C.U."/>
        </authorList>
    </citation>
    <scope>NUCLEOTIDE SEQUENCE [LARGE SCALE GENOMIC DNA]</scope>
    <source>
        <strain evidence="1">MAG_38</strain>
    </source>
</reference>
<dbReference type="InterPro" id="IPR029033">
    <property type="entry name" value="His_PPase_superfam"/>
</dbReference>
<dbReference type="InterPro" id="IPR004449">
    <property type="entry name" value="SixA"/>
</dbReference>
<protein>
    <submittedName>
        <fullName evidence="1">Phosphohistidine phosphatase SixA</fullName>
    </submittedName>
</protein>
<name>A0AAJ1ETA8_9BACT</name>